<gene>
    <name evidence="7" type="ORF">J8I01_14605</name>
</gene>
<sequence length="384" mass="39705">MHSTASSTPHESRATSPLFNWLAVITLVYLILVAVGAVSHGFKGFSGGAEGAAQIFAFANNPFVALLLGILATALVQSSSTVTSVIVGLVAGGLPMGMAIPMVMGANLGTTITNTIVSLGHIRDRGEFRRAFAAATVHDFFNLLAVFIFLPLELMFGLLQKSAEGIAGLLLGSADLSMKGMDFMKPLISPSLDLIDGAVAFLPGKGASIATIVIGILLILFCVTALGKVLQRVMVGRAKELLHKALGRGPLTGIASGTLVTVMVQSSSTTTSLMIPLAGGGVFNTRQLYPFTLGANIGTTITALLAATAISGAGAQLALTIALVHVLFNLFAVVLIYGVPFLRELPIRAAETLARVGSENKLLALGYVGGLFFALPALMMVAVK</sequence>
<dbReference type="PANTHER" id="PTHR10010">
    <property type="entry name" value="SOLUTE CARRIER FAMILY 34 SODIUM PHOSPHATE , MEMBER 2-RELATED"/>
    <property type="match status" value="1"/>
</dbReference>
<keyword evidence="5 6" id="KW-0472">Membrane</keyword>
<comment type="caution">
    <text evidence="7">The sequence shown here is derived from an EMBL/GenBank/DDBJ whole genome shotgun (WGS) entry which is preliminary data.</text>
</comment>
<feature type="transmembrane region" description="Helical" evidence="6">
    <location>
        <begin position="131"/>
        <end position="152"/>
    </location>
</feature>
<dbReference type="Pfam" id="PF02690">
    <property type="entry name" value="Na_Pi_cotrans"/>
    <property type="match status" value="2"/>
</dbReference>
<keyword evidence="3 6" id="KW-0812">Transmembrane</keyword>
<evidence type="ECO:0000313" key="8">
    <source>
        <dbReference type="Proteomes" id="UP000666661"/>
    </source>
</evidence>
<dbReference type="Proteomes" id="UP000666661">
    <property type="component" value="Unassembled WGS sequence"/>
</dbReference>
<keyword evidence="2" id="KW-1003">Cell membrane</keyword>
<keyword evidence="4 6" id="KW-1133">Transmembrane helix</keyword>
<evidence type="ECO:0000256" key="5">
    <source>
        <dbReference type="ARBA" id="ARBA00023136"/>
    </source>
</evidence>
<name>A0ABS4B8C4_9GAMM</name>
<reference evidence="7 8" key="1">
    <citation type="submission" date="2021-03" db="EMBL/GenBank/DDBJ databases">
        <title>Plant growth promoting bacteria isolated from wild legumes nodules and trapping Phaseolus vulgaris L. nodules in the center and southern Mexico.</title>
        <authorList>
            <person name="Estrada P."/>
        </authorList>
    </citation>
    <scope>NUCLEOTIDE SEQUENCE [LARGE SCALE GENOMIC DNA]</scope>
    <source>
        <strain evidence="7 8">MaGu-431</strain>
    </source>
</reference>
<dbReference type="RefSeq" id="WP_209794488.1">
    <property type="nucleotide sequence ID" value="NZ_JAAKMM010000001.1"/>
</dbReference>
<dbReference type="NCBIfam" id="NF037997">
    <property type="entry name" value="Na_Pi_symport"/>
    <property type="match status" value="1"/>
</dbReference>
<accession>A0ABS4B8C4</accession>
<feature type="transmembrane region" description="Helical" evidence="6">
    <location>
        <begin position="20"/>
        <end position="42"/>
    </location>
</feature>
<evidence type="ECO:0000256" key="3">
    <source>
        <dbReference type="ARBA" id="ARBA00022692"/>
    </source>
</evidence>
<evidence type="ECO:0000256" key="2">
    <source>
        <dbReference type="ARBA" id="ARBA00022475"/>
    </source>
</evidence>
<organism evidence="7 8">
    <name type="scientific">Aeromonas sanarellii</name>
    <dbReference type="NCBI Taxonomy" id="633415"/>
    <lineage>
        <taxon>Bacteria</taxon>
        <taxon>Pseudomonadati</taxon>
        <taxon>Pseudomonadota</taxon>
        <taxon>Gammaproteobacteria</taxon>
        <taxon>Aeromonadales</taxon>
        <taxon>Aeromonadaceae</taxon>
        <taxon>Aeromonas</taxon>
    </lineage>
</organism>
<protein>
    <submittedName>
        <fullName evidence="7">Na/Pi symporter</fullName>
    </submittedName>
</protein>
<comment type="subcellular location">
    <subcellularLocation>
        <location evidence="1">Cell membrane</location>
        <topology evidence="1">Multi-pass membrane protein</topology>
    </subcellularLocation>
</comment>
<evidence type="ECO:0000256" key="6">
    <source>
        <dbReference type="SAM" id="Phobius"/>
    </source>
</evidence>
<feature type="transmembrane region" description="Helical" evidence="6">
    <location>
        <begin position="362"/>
        <end position="383"/>
    </location>
</feature>
<dbReference type="EMBL" id="JAGIQF010000008">
    <property type="protein sequence ID" value="MBP0603734.1"/>
    <property type="molecule type" value="Genomic_DNA"/>
</dbReference>
<proteinExistence type="predicted"/>
<feature type="transmembrane region" description="Helical" evidence="6">
    <location>
        <begin position="98"/>
        <end position="119"/>
    </location>
</feature>
<feature type="transmembrane region" description="Helical" evidence="6">
    <location>
        <begin position="288"/>
        <end position="310"/>
    </location>
</feature>
<keyword evidence="8" id="KW-1185">Reference proteome</keyword>
<dbReference type="PANTHER" id="PTHR10010:SF46">
    <property type="entry name" value="SODIUM-DEPENDENT PHOSPHATE TRANSPORT PROTEIN 2B"/>
    <property type="match status" value="1"/>
</dbReference>
<dbReference type="InterPro" id="IPR003841">
    <property type="entry name" value="Na/Pi_transpt"/>
</dbReference>
<feature type="transmembrane region" description="Helical" evidence="6">
    <location>
        <begin position="63"/>
        <end position="92"/>
    </location>
</feature>
<evidence type="ECO:0000256" key="1">
    <source>
        <dbReference type="ARBA" id="ARBA00004651"/>
    </source>
</evidence>
<evidence type="ECO:0000313" key="7">
    <source>
        <dbReference type="EMBL" id="MBP0603734.1"/>
    </source>
</evidence>
<feature type="transmembrane region" description="Helical" evidence="6">
    <location>
        <begin position="209"/>
        <end position="230"/>
    </location>
</feature>
<evidence type="ECO:0000256" key="4">
    <source>
        <dbReference type="ARBA" id="ARBA00022989"/>
    </source>
</evidence>
<feature type="transmembrane region" description="Helical" evidence="6">
    <location>
        <begin position="317"/>
        <end position="342"/>
    </location>
</feature>